<dbReference type="InterPro" id="IPR018246">
    <property type="entry name" value="AP_endonuc_F2_Zn_BS"/>
</dbReference>
<dbReference type="GO" id="GO:0008270">
    <property type="term" value="F:zinc ion binding"/>
    <property type="evidence" value="ECO:0007669"/>
    <property type="project" value="InterPro"/>
</dbReference>
<dbReference type="PANTHER" id="PTHR21445:SF0">
    <property type="entry name" value="APURINIC-APYRIMIDINIC ENDONUCLEASE"/>
    <property type="match status" value="1"/>
</dbReference>
<keyword evidence="10" id="KW-1185">Reference proteome</keyword>
<dbReference type="InterPro" id="IPR036237">
    <property type="entry name" value="Xyl_isomerase-like_sf"/>
</dbReference>
<accession>A0A4R4ZUU0</accession>
<evidence type="ECO:0000259" key="8">
    <source>
        <dbReference type="Pfam" id="PF01261"/>
    </source>
</evidence>
<comment type="similarity">
    <text evidence="2">Belongs to the AP endonuclease 2 family.</text>
</comment>
<keyword evidence="5 9" id="KW-0378">Hydrolase</keyword>
<dbReference type="Proteomes" id="UP000295124">
    <property type="component" value="Unassembled WGS sequence"/>
</dbReference>
<evidence type="ECO:0000256" key="7">
    <source>
        <dbReference type="ARBA" id="ARBA00023204"/>
    </source>
</evidence>
<evidence type="ECO:0000256" key="4">
    <source>
        <dbReference type="ARBA" id="ARBA00022763"/>
    </source>
</evidence>
<dbReference type="InterPro" id="IPR001719">
    <property type="entry name" value="AP_endonuc_2"/>
</dbReference>
<dbReference type="InterPro" id="IPR013022">
    <property type="entry name" value="Xyl_isomerase-like_TIM-brl"/>
</dbReference>
<dbReference type="GO" id="GO:0003906">
    <property type="term" value="F:DNA-(apurinic or apyrimidinic site) endonuclease activity"/>
    <property type="evidence" value="ECO:0007669"/>
    <property type="project" value="TreeGrafter"/>
</dbReference>
<keyword evidence="7" id="KW-0234">DNA repair</keyword>
<dbReference type="PROSITE" id="PS51432">
    <property type="entry name" value="AP_NUCLEASE_F2_4"/>
    <property type="match status" value="1"/>
</dbReference>
<keyword evidence="6" id="KW-0862">Zinc</keyword>
<dbReference type="GO" id="GO:0008833">
    <property type="term" value="F:deoxyribonuclease IV (phage-T4-induced) activity"/>
    <property type="evidence" value="ECO:0007669"/>
    <property type="project" value="UniProtKB-EC"/>
</dbReference>
<dbReference type="GO" id="GO:0008081">
    <property type="term" value="F:phosphoric diester hydrolase activity"/>
    <property type="evidence" value="ECO:0007669"/>
    <property type="project" value="TreeGrafter"/>
</dbReference>
<keyword evidence="4" id="KW-0227">DNA damage</keyword>
<evidence type="ECO:0000313" key="9">
    <source>
        <dbReference type="EMBL" id="TDD62913.1"/>
    </source>
</evidence>
<dbReference type="PANTHER" id="PTHR21445">
    <property type="entry name" value="ENDONUCLEASE IV ENDODEOXYRIBONUCLEASE IV"/>
    <property type="match status" value="1"/>
</dbReference>
<proteinExistence type="inferred from homology"/>
<keyword evidence="3" id="KW-0479">Metal-binding</keyword>
<evidence type="ECO:0000256" key="1">
    <source>
        <dbReference type="ARBA" id="ARBA00001947"/>
    </source>
</evidence>
<dbReference type="PROSITE" id="PS00731">
    <property type="entry name" value="AP_NUCLEASE_F2_3"/>
    <property type="match status" value="1"/>
</dbReference>
<dbReference type="GO" id="GO:0003677">
    <property type="term" value="F:DNA binding"/>
    <property type="evidence" value="ECO:0007669"/>
    <property type="project" value="InterPro"/>
</dbReference>
<dbReference type="Gene3D" id="3.20.20.150">
    <property type="entry name" value="Divalent-metal-dependent TIM barrel enzymes"/>
    <property type="match status" value="1"/>
</dbReference>
<evidence type="ECO:0000313" key="10">
    <source>
        <dbReference type="Proteomes" id="UP000295124"/>
    </source>
</evidence>
<dbReference type="SUPFAM" id="SSF51658">
    <property type="entry name" value="Xylose isomerase-like"/>
    <property type="match status" value="1"/>
</dbReference>
<sequence length="300" mass="31386">MTTSASKVIGLAIAPPYYSVPRSLEPWECRVIGSHVAVGGGLVKVGLAEAREVGAEIIQLFGGNPRSWAPRAADPAADEAFREACEIPVVLHAPHLINLCSPSERVLKQSVDALELCLERAAAIGAGMVVVHAGSLVDGTRRTTVLNGLHDVIAPILDRTDVRLLIEPTAGGGEAAAANLETTGDYIQAVNDERVGVCLDTCHLHAAGEDLAKITTDLPVALLHVNDSRDPQGSRRDRHESLGRGTIGVPALEAFLKNFPDVPMLVETPTHAEDVALLKELTRNGAAGSGGRPPVGSSTG</sequence>
<comment type="cofactor">
    <cofactor evidence="1">
        <name>Zn(2+)</name>
        <dbReference type="ChEBI" id="CHEBI:29105"/>
    </cofactor>
</comment>
<feature type="domain" description="Xylose isomerase-like TIM barrel" evidence="8">
    <location>
        <begin position="47"/>
        <end position="274"/>
    </location>
</feature>
<dbReference type="EC" id="3.1.21.2" evidence="9"/>
<dbReference type="PROSITE" id="PS00730">
    <property type="entry name" value="AP_NUCLEASE_F2_2"/>
    <property type="match status" value="1"/>
</dbReference>
<organism evidence="9 10">
    <name type="scientific">Kribbella antibiotica</name>
    <dbReference type="NCBI Taxonomy" id="190195"/>
    <lineage>
        <taxon>Bacteria</taxon>
        <taxon>Bacillati</taxon>
        <taxon>Actinomycetota</taxon>
        <taxon>Actinomycetes</taxon>
        <taxon>Propionibacteriales</taxon>
        <taxon>Kribbellaceae</taxon>
        <taxon>Kribbella</taxon>
    </lineage>
</organism>
<dbReference type="SMART" id="SM00518">
    <property type="entry name" value="AP2Ec"/>
    <property type="match status" value="1"/>
</dbReference>
<evidence type="ECO:0000256" key="3">
    <source>
        <dbReference type="ARBA" id="ARBA00022723"/>
    </source>
</evidence>
<dbReference type="OrthoDB" id="9805666at2"/>
<name>A0A4R4ZUU0_9ACTN</name>
<dbReference type="CDD" id="cd00019">
    <property type="entry name" value="AP2Ec"/>
    <property type="match status" value="1"/>
</dbReference>
<dbReference type="NCBIfam" id="TIGR00587">
    <property type="entry name" value="nfo"/>
    <property type="match status" value="1"/>
</dbReference>
<evidence type="ECO:0000256" key="2">
    <source>
        <dbReference type="ARBA" id="ARBA00005340"/>
    </source>
</evidence>
<dbReference type="GO" id="GO:0006284">
    <property type="term" value="P:base-excision repair"/>
    <property type="evidence" value="ECO:0007669"/>
    <property type="project" value="TreeGrafter"/>
</dbReference>
<dbReference type="EMBL" id="SMKX01000004">
    <property type="protein sequence ID" value="TDD62913.1"/>
    <property type="molecule type" value="Genomic_DNA"/>
</dbReference>
<dbReference type="AlphaFoldDB" id="A0A4R4ZUU0"/>
<comment type="caution">
    <text evidence="9">The sequence shown here is derived from an EMBL/GenBank/DDBJ whole genome shotgun (WGS) entry which is preliminary data.</text>
</comment>
<reference evidence="9 10" key="1">
    <citation type="submission" date="2019-03" db="EMBL/GenBank/DDBJ databases">
        <title>Draft genome sequences of novel Actinobacteria.</title>
        <authorList>
            <person name="Sahin N."/>
            <person name="Ay H."/>
            <person name="Saygin H."/>
        </authorList>
    </citation>
    <scope>NUCLEOTIDE SEQUENCE [LARGE SCALE GENOMIC DNA]</scope>
    <source>
        <strain evidence="9 10">JCM 13523</strain>
    </source>
</reference>
<gene>
    <name evidence="9" type="ORF">E1263_02590</name>
</gene>
<dbReference type="Pfam" id="PF01261">
    <property type="entry name" value="AP_endonuc_2"/>
    <property type="match status" value="1"/>
</dbReference>
<evidence type="ECO:0000256" key="5">
    <source>
        <dbReference type="ARBA" id="ARBA00022801"/>
    </source>
</evidence>
<protein>
    <submittedName>
        <fullName evidence="9">Deoxyribonuclease IV</fullName>
        <ecNumber evidence="9">3.1.21.2</ecNumber>
    </submittedName>
</protein>
<evidence type="ECO:0000256" key="6">
    <source>
        <dbReference type="ARBA" id="ARBA00022833"/>
    </source>
</evidence>